<evidence type="ECO:0000256" key="1">
    <source>
        <dbReference type="SAM" id="Phobius"/>
    </source>
</evidence>
<reference evidence="3 4" key="1">
    <citation type="submission" date="2020-07" db="EMBL/GenBank/DDBJ databases">
        <title>Draft genome and description of Microvirga mediterraneensis Marseille-Q2068 sp. nov.</title>
        <authorList>
            <person name="Boxberger M."/>
        </authorList>
    </citation>
    <scope>NUCLEOTIDE SEQUENCE [LARGE SCALE GENOMIC DNA]</scope>
    <source>
        <strain evidence="3 4">Marseille-Q2068</strain>
    </source>
</reference>
<feature type="transmembrane region" description="Helical" evidence="1">
    <location>
        <begin position="91"/>
        <end position="113"/>
    </location>
</feature>
<comment type="caution">
    <text evidence="3">The sequence shown here is derived from an EMBL/GenBank/DDBJ whole genome shotgun (WGS) entry which is preliminary data.</text>
</comment>
<feature type="transmembrane region" description="Helical" evidence="1">
    <location>
        <begin position="65"/>
        <end position="85"/>
    </location>
</feature>
<organism evidence="3 4">
    <name type="scientific">Microvirga mediterraneensis</name>
    <dbReference type="NCBI Taxonomy" id="2754695"/>
    <lineage>
        <taxon>Bacteria</taxon>
        <taxon>Pseudomonadati</taxon>
        <taxon>Pseudomonadota</taxon>
        <taxon>Alphaproteobacteria</taxon>
        <taxon>Hyphomicrobiales</taxon>
        <taxon>Methylobacteriaceae</taxon>
        <taxon>Microvirga</taxon>
    </lineage>
</organism>
<evidence type="ECO:0000313" key="3">
    <source>
        <dbReference type="EMBL" id="MBA1158968.1"/>
    </source>
</evidence>
<feature type="domain" description="SPW repeat-containing integral membrane" evidence="2">
    <location>
        <begin position="12"/>
        <end position="106"/>
    </location>
</feature>
<evidence type="ECO:0000259" key="2">
    <source>
        <dbReference type="Pfam" id="PF03779"/>
    </source>
</evidence>
<feature type="transmembrane region" description="Helical" evidence="1">
    <location>
        <begin position="38"/>
        <end position="58"/>
    </location>
</feature>
<keyword evidence="4" id="KW-1185">Reference proteome</keyword>
<dbReference type="Proteomes" id="UP000572984">
    <property type="component" value="Unassembled WGS sequence"/>
</dbReference>
<protein>
    <submittedName>
        <fullName evidence="3">SPW repeat protein</fullName>
    </submittedName>
</protein>
<feature type="transmembrane region" description="Helical" evidence="1">
    <location>
        <begin position="12"/>
        <end position="32"/>
    </location>
</feature>
<dbReference type="InterPro" id="IPR005530">
    <property type="entry name" value="SPW"/>
</dbReference>
<dbReference type="RefSeq" id="WP_181054556.1">
    <property type="nucleotide sequence ID" value="NZ_JACDXJ010000002.1"/>
</dbReference>
<accession>A0A838BUE5</accession>
<keyword evidence="1" id="KW-0812">Transmembrane</keyword>
<keyword evidence="1" id="KW-0472">Membrane</keyword>
<keyword evidence="1" id="KW-1133">Transmembrane helix</keyword>
<dbReference type="EMBL" id="JACDXJ010000002">
    <property type="protein sequence ID" value="MBA1158968.1"/>
    <property type="molecule type" value="Genomic_DNA"/>
</dbReference>
<dbReference type="Pfam" id="PF03779">
    <property type="entry name" value="SPW"/>
    <property type="match status" value="1"/>
</dbReference>
<gene>
    <name evidence="3" type="ORF">H0S73_22990</name>
</gene>
<proteinExistence type="predicted"/>
<name>A0A838BUE5_9HYPH</name>
<sequence length="121" mass="12897">MKLNHWNELTIPNVINALLGAFLAVSPWLLGFSTAETATWSAGLVGALACLIALADLVRPQQWQTWASLVVGLWAAVAPWALGFAGETNAAWCHLAVGLTTVVVAAFALFWIYSNPGKLAH</sequence>
<evidence type="ECO:0000313" key="4">
    <source>
        <dbReference type="Proteomes" id="UP000572984"/>
    </source>
</evidence>
<dbReference type="AlphaFoldDB" id="A0A838BUE5"/>